<feature type="region of interest" description="Disordered" evidence="1">
    <location>
        <begin position="100"/>
        <end position="120"/>
    </location>
</feature>
<dbReference type="OrthoDB" id="6197816at2"/>
<feature type="compositionally biased region" description="Basic residues" evidence="1">
    <location>
        <begin position="111"/>
        <end position="120"/>
    </location>
</feature>
<protein>
    <submittedName>
        <fullName evidence="2">Uncharacterized protein</fullName>
    </submittedName>
</protein>
<evidence type="ECO:0000313" key="2">
    <source>
        <dbReference type="EMBL" id="KEQ19595.1"/>
    </source>
</evidence>
<evidence type="ECO:0000313" key="3">
    <source>
        <dbReference type="Proteomes" id="UP000028073"/>
    </source>
</evidence>
<proteinExistence type="predicted"/>
<evidence type="ECO:0000256" key="1">
    <source>
        <dbReference type="SAM" id="MobiDB-lite"/>
    </source>
</evidence>
<keyword evidence="3" id="KW-1185">Reference proteome</keyword>
<gene>
    <name evidence="2" type="ORF">GZ78_06755</name>
</gene>
<dbReference type="EMBL" id="JOKH01000001">
    <property type="protein sequence ID" value="KEQ19595.1"/>
    <property type="molecule type" value="Genomic_DNA"/>
</dbReference>
<reference evidence="2 3" key="1">
    <citation type="submission" date="2014-06" db="EMBL/GenBank/DDBJ databases">
        <title>Whole Genome Sequences of Three Symbiotic Endozoicomonas Bacteria.</title>
        <authorList>
            <person name="Neave M.J."/>
            <person name="Apprill A."/>
            <person name="Voolstra C.R."/>
        </authorList>
    </citation>
    <scope>NUCLEOTIDE SEQUENCE [LARGE SCALE GENOMIC DNA]</scope>
    <source>
        <strain evidence="2 3">DSM 25634</strain>
    </source>
</reference>
<dbReference type="Proteomes" id="UP000028073">
    <property type="component" value="Unassembled WGS sequence"/>
</dbReference>
<dbReference type="AlphaFoldDB" id="A0A081NMC2"/>
<sequence>MASRIRLIDVTKMKKSSWLVQQESEVIVKSAKEGINRQKGFMDSVGMDKKKLREFINGDAWPANFKHKARQELIKFNDELKSDLSHEASLKRKEIRLANRLLKPKTSSRSSGRRHRTGFV</sequence>
<name>A0A081NMC2_9GAMM</name>
<comment type="caution">
    <text evidence="2">The sequence shown here is derived from an EMBL/GenBank/DDBJ whole genome shotgun (WGS) entry which is preliminary data.</text>
</comment>
<organism evidence="2 3">
    <name type="scientific">Endozoicomonas numazuensis</name>
    <dbReference type="NCBI Taxonomy" id="1137799"/>
    <lineage>
        <taxon>Bacteria</taxon>
        <taxon>Pseudomonadati</taxon>
        <taxon>Pseudomonadota</taxon>
        <taxon>Gammaproteobacteria</taxon>
        <taxon>Oceanospirillales</taxon>
        <taxon>Endozoicomonadaceae</taxon>
        <taxon>Endozoicomonas</taxon>
    </lineage>
</organism>
<dbReference type="STRING" id="1137799.GZ78_06755"/>
<dbReference type="RefSeq" id="WP_034833509.1">
    <property type="nucleotide sequence ID" value="NZ_JOKH01000001.1"/>
</dbReference>
<accession>A0A081NMC2</accession>